<reference evidence="1" key="1">
    <citation type="submission" date="2020-05" db="EMBL/GenBank/DDBJ databases">
        <authorList>
            <person name="Chiriac C."/>
            <person name="Salcher M."/>
            <person name="Ghai R."/>
            <person name="Kavagutti S V."/>
        </authorList>
    </citation>
    <scope>NUCLEOTIDE SEQUENCE</scope>
</reference>
<organism evidence="1">
    <name type="scientific">freshwater metagenome</name>
    <dbReference type="NCBI Taxonomy" id="449393"/>
    <lineage>
        <taxon>unclassified sequences</taxon>
        <taxon>metagenomes</taxon>
        <taxon>ecological metagenomes</taxon>
    </lineage>
</organism>
<proteinExistence type="predicted"/>
<gene>
    <name evidence="1" type="ORF">UFOPK3674_01954</name>
</gene>
<sequence length="413" mass="44790">MTEQDFGPHDTDCTHAWGANLAIRSSAIARIGRFDPMLSGAGDEEEWELRWLAAGGRIRSIAAAGVDHRRAGDDAHLPALCRAARARGRQSRRLDERKRAAPGIAAELRTLAGSLWHGPRRRCTMGPVMAAHAFGRLEVALRLAPAAPPVGPDDFLSGTSGNVEGRRALLARATDAALDLRAALDGTRRRAARAAAALPRRRVLALTIARDDLPNLVAEARAELQASRHEVDYVVGAVTGAGKFERLNELLAGRDLTSYDWVLVIDDDVALPAGFLDRFLAAAESAGLRLAQPAHRRHSHAAWPVTRRTAGARLRETSFVEIGPVTAFDRVAAAELLPFPELRMGWGLDVHWAATAREHGWPIGIVDATPIAHTLRPAAATYPRDAAIAEARSFLKGRSYVPRDEVRTLVVHR</sequence>
<dbReference type="SUPFAM" id="SSF53448">
    <property type="entry name" value="Nucleotide-diphospho-sugar transferases"/>
    <property type="match status" value="2"/>
</dbReference>
<accession>A0A6J7JKA9</accession>
<dbReference type="Gene3D" id="3.90.550.10">
    <property type="entry name" value="Spore Coat Polysaccharide Biosynthesis Protein SpsA, Chain A"/>
    <property type="match status" value="2"/>
</dbReference>
<evidence type="ECO:0000313" key="1">
    <source>
        <dbReference type="EMBL" id="CAB4943317.1"/>
    </source>
</evidence>
<dbReference type="AlphaFoldDB" id="A0A6J7JKA9"/>
<dbReference type="InterPro" id="IPR029044">
    <property type="entry name" value="Nucleotide-diphossugar_trans"/>
</dbReference>
<protein>
    <submittedName>
        <fullName evidence="1">Unannotated protein</fullName>
    </submittedName>
</protein>
<dbReference type="EMBL" id="CAFBMX010000013">
    <property type="protein sequence ID" value="CAB4943317.1"/>
    <property type="molecule type" value="Genomic_DNA"/>
</dbReference>
<name>A0A6J7JKA9_9ZZZZ</name>